<feature type="domain" description="Tripartite ATP-independent periplasmic transporters DctQ component" evidence="10">
    <location>
        <begin position="27"/>
        <end position="151"/>
    </location>
</feature>
<keyword evidence="2" id="KW-0813">Transport</keyword>
<gene>
    <name evidence="11" type="ORF">NK118_07845</name>
</gene>
<organism evidence="11 12">
    <name type="scientific">Ohessyouella blattaphilus</name>
    <dbReference type="NCBI Taxonomy" id="2949333"/>
    <lineage>
        <taxon>Bacteria</taxon>
        <taxon>Bacillati</taxon>
        <taxon>Bacillota</taxon>
        <taxon>Clostridia</taxon>
        <taxon>Lachnospirales</taxon>
        <taxon>Lachnospiraceae</taxon>
        <taxon>Ohessyouella</taxon>
    </lineage>
</organism>
<dbReference type="Pfam" id="PF04290">
    <property type="entry name" value="DctQ"/>
    <property type="match status" value="1"/>
</dbReference>
<feature type="transmembrane region" description="Helical" evidence="9">
    <location>
        <begin position="131"/>
        <end position="149"/>
    </location>
</feature>
<comment type="caution">
    <text evidence="11">The sequence shown here is derived from an EMBL/GenBank/DDBJ whole genome shotgun (WGS) entry which is preliminary data.</text>
</comment>
<keyword evidence="6 9" id="KW-1133">Transmembrane helix</keyword>
<evidence type="ECO:0000313" key="11">
    <source>
        <dbReference type="EMBL" id="MCP1110159.1"/>
    </source>
</evidence>
<name>A0ABT1EHI4_9FIRM</name>
<evidence type="ECO:0000256" key="3">
    <source>
        <dbReference type="ARBA" id="ARBA00022475"/>
    </source>
</evidence>
<evidence type="ECO:0000256" key="6">
    <source>
        <dbReference type="ARBA" id="ARBA00022989"/>
    </source>
</evidence>
<evidence type="ECO:0000256" key="7">
    <source>
        <dbReference type="ARBA" id="ARBA00023136"/>
    </source>
</evidence>
<evidence type="ECO:0000256" key="2">
    <source>
        <dbReference type="ARBA" id="ARBA00022448"/>
    </source>
</evidence>
<evidence type="ECO:0000256" key="4">
    <source>
        <dbReference type="ARBA" id="ARBA00022519"/>
    </source>
</evidence>
<dbReference type="PANTHER" id="PTHR35011:SF11">
    <property type="entry name" value="TRAP TRANSPORTER SMALL PERMEASE PROTEIN"/>
    <property type="match status" value="1"/>
</dbReference>
<comment type="similarity">
    <text evidence="8">Belongs to the TRAP transporter small permease family.</text>
</comment>
<sequence length="163" mass="18310">MKSLMKIDRIIEKIQTALCMILFIGILVLGSIQVFGRFIFSAAPPWTEEAMRFLAIYLTFIGSSLTVRVDGHVSVDILITFMKNNKMRAALFVISRLICVVFLLMFLPASIALVMRSGEIMGAAIRIPYSYIYLTVPIGIVMMLCSYASTIPKLAKQYREGEK</sequence>
<keyword evidence="4" id="KW-0997">Cell inner membrane</keyword>
<dbReference type="EMBL" id="JAMZFV010000010">
    <property type="protein sequence ID" value="MCP1110159.1"/>
    <property type="molecule type" value="Genomic_DNA"/>
</dbReference>
<keyword evidence="3" id="KW-1003">Cell membrane</keyword>
<evidence type="ECO:0000313" key="12">
    <source>
        <dbReference type="Proteomes" id="UP001523565"/>
    </source>
</evidence>
<proteinExistence type="inferred from homology"/>
<keyword evidence="5 9" id="KW-0812">Transmembrane</keyword>
<dbReference type="PANTHER" id="PTHR35011">
    <property type="entry name" value="2,3-DIKETO-L-GULONATE TRAP TRANSPORTER SMALL PERMEASE PROTEIN YIAM"/>
    <property type="match status" value="1"/>
</dbReference>
<evidence type="ECO:0000256" key="8">
    <source>
        <dbReference type="ARBA" id="ARBA00038436"/>
    </source>
</evidence>
<feature type="transmembrane region" description="Helical" evidence="9">
    <location>
        <begin position="21"/>
        <end position="40"/>
    </location>
</feature>
<reference evidence="11 12" key="1">
    <citation type="journal article" date="2022" name="Genome Biol. Evol.">
        <title>Host diet, physiology and behaviors set the stage for Lachnospiraceae cladogenesis.</title>
        <authorList>
            <person name="Vera-Ponce De Leon A."/>
            <person name="Schneider M."/>
            <person name="Jahnes B.C."/>
            <person name="Sadowski V."/>
            <person name="Camuy-Velez L.A."/>
            <person name="Duan J."/>
            <person name="Sabree Z.L."/>
        </authorList>
    </citation>
    <scope>NUCLEOTIDE SEQUENCE [LARGE SCALE GENOMIC DNA]</scope>
    <source>
        <strain evidence="11 12">PAL227</strain>
    </source>
</reference>
<dbReference type="Proteomes" id="UP001523565">
    <property type="component" value="Unassembled WGS sequence"/>
</dbReference>
<dbReference type="InterPro" id="IPR055348">
    <property type="entry name" value="DctQ"/>
</dbReference>
<dbReference type="InterPro" id="IPR007387">
    <property type="entry name" value="TRAP_DctQ"/>
</dbReference>
<evidence type="ECO:0000256" key="9">
    <source>
        <dbReference type="SAM" id="Phobius"/>
    </source>
</evidence>
<keyword evidence="12" id="KW-1185">Reference proteome</keyword>
<dbReference type="RefSeq" id="WP_262069040.1">
    <property type="nucleotide sequence ID" value="NZ_JAMXOC010000010.1"/>
</dbReference>
<comment type="subcellular location">
    <subcellularLocation>
        <location evidence="1">Cell inner membrane</location>
        <topology evidence="1">Multi-pass membrane protein</topology>
    </subcellularLocation>
</comment>
<evidence type="ECO:0000256" key="1">
    <source>
        <dbReference type="ARBA" id="ARBA00004429"/>
    </source>
</evidence>
<accession>A0ABT1EHI4</accession>
<feature type="transmembrane region" description="Helical" evidence="9">
    <location>
        <begin position="52"/>
        <end position="69"/>
    </location>
</feature>
<feature type="transmembrane region" description="Helical" evidence="9">
    <location>
        <begin position="89"/>
        <end position="111"/>
    </location>
</feature>
<keyword evidence="7 9" id="KW-0472">Membrane</keyword>
<protein>
    <submittedName>
        <fullName evidence="11">TRAP transporter small permease</fullName>
    </submittedName>
</protein>
<evidence type="ECO:0000256" key="5">
    <source>
        <dbReference type="ARBA" id="ARBA00022692"/>
    </source>
</evidence>
<evidence type="ECO:0000259" key="10">
    <source>
        <dbReference type="Pfam" id="PF04290"/>
    </source>
</evidence>